<name>A0ABU1ILM5_9BACL</name>
<accession>A0ABU1ILM5</accession>
<reference evidence="1 2" key="1">
    <citation type="submission" date="2023-07" db="EMBL/GenBank/DDBJ databases">
        <title>Genomic Encyclopedia of Type Strains, Phase IV (KMG-IV): sequencing the most valuable type-strain genomes for metagenomic binning, comparative biology and taxonomic classification.</title>
        <authorList>
            <person name="Goeker M."/>
        </authorList>
    </citation>
    <scope>NUCLEOTIDE SEQUENCE [LARGE SCALE GENOMIC DNA]</scope>
    <source>
        <strain evidence="1 2">DSM 45903</strain>
    </source>
</reference>
<dbReference type="Proteomes" id="UP001185012">
    <property type="component" value="Unassembled WGS sequence"/>
</dbReference>
<organism evidence="1 2">
    <name type="scientific">Desmospora profundinema</name>
    <dbReference type="NCBI Taxonomy" id="1571184"/>
    <lineage>
        <taxon>Bacteria</taxon>
        <taxon>Bacillati</taxon>
        <taxon>Bacillota</taxon>
        <taxon>Bacilli</taxon>
        <taxon>Bacillales</taxon>
        <taxon>Thermoactinomycetaceae</taxon>
        <taxon>Desmospora</taxon>
    </lineage>
</organism>
<evidence type="ECO:0000313" key="1">
    <source>
        <dbReference type="EMBL" id="MDR6225677.1"/>
    </source>
</evidence>
<proteinExistence type="predicted"/>
<dbReference type="EMBL" id="JAVDQG010000003">
    <property type="protein sequence ID" value="MDR6225677.1"/>
    <property type="molecule type" value="Genomic_DNA"/>
</dbReference>
<sequence>MKAICLSDEQGRILSISLLNESGKEPSGITGGGIVPEDGHYVCQLDLPAEVEKKTLPDIQQEYRIDMGKGAPRLVHVKSFKEPYRK</sequence>
<protein>
    <submittedName>
        <fullName evidence="1">Uncharacterized protein</fullName>
    </submittedName>
</protein>
<comment type="caution">
    <text evidence="1">The sequence shown here is derived from an EMBL/GenBank/DDBJ whole genome shotgun (WGS) entry which is preliminary data.</text>
</comment>
<dbReference type="RefSeq" id="WP_309864665.1">
    <property type="nucleotide sequence ID" value="NZ_JAVDQG010000003.1"/>
</dbReference>
<gene>
    <name evidence="1" type="ORF">JOE21_001675</name>
</gene>
<evidence type="ECO:0000313" key="2">
    <source>
        <dbReference type="Proteomes" id="UP001185012"/>
    </source>
</evidence>
<keyword evidence="2" id="KW-1185">Reference proteome</keyword>